<evidence type="ECO:0000313" key="3">
    <source>
        <dbReference type="EMBL" id="CAB4161512.1"/>
    </source>
</evidence>
<dbReference type="EMBL" id="LR796716">
    <property type="protein sequence ID" value="CAB4161512.1"/>
    <property type="molecule type" value="Genomic_DNA"/>
</dbReference>
<sequence>MSDAPMTAEEKEAAALKAAANDPALRAGEKAAATLNQATKKNLDAWLKIGEAMVALAKIAGGNTKLQGKLVAPYPEFASIPSPIRSNAKWLHENLATVEKYRAEGYTYRPKNAEADVTLQIKGDHPTSIREQFRAIEAAINEGSNKGPRPGESEAEYEARLKEEEKAKAQEEMDIQAFRSAVFAFCDNATPDMFRKLIVDIMTPDEGKASHRKAMLKLIEKAKA</sequence>
<gene>
    <name evidence="3" type="ORF">UFOVP730_55</name>
</gene>
<evidence type="ECO:0000256" key="2">
    <source>
        <dbReference type="SAM" id="MobiDB-lite"/>
    </source>
</evidence>
<organism evidence="3">
    <name type="scientific">uncultured Caudovirales phage</name>
    <dbReference type="NCBI Taxonomy" id="2100421"/>
    <lineage>
        <taxon>Viruses</taxon>
        <taxon>Duplodnaviria</taxon>
        <taxon>Heunggongvirae</taxon>
        <taxon>Uroviricota</taxon>
        <taxon>Caudoviricetes</taxon>
        <taxon>Peduoviridae</taxon>
        <taxon>Maltschvirus</taxon>
        <taxon>Maltschvirus maltsch</taxon>
    </lineage>
</organism>
<feature type="coiled-coil region" evidence="1">
    <location>
        <begin position="152"/>
        <end position="181"/>
    </location>
</feature>
<feature type="region of interest" description="Disordered" evidence="2">
    <location>
        <begin position="1"/>
        <end position="20"/>
    </location>
</feature>
<name>A0A6J5NRU3_9CAUD</name>
<evidence type="ECO:0000256" key="1">
    <source>
        <dbReference type="SAM" id="Coils"/>
    </source>
</evidence>
<reference evidence="3" key="1">
    <citation type="submission" date="2020-04" db="EMBL/GenBank/DDBJ databases">
        <authorList>
            <person name="Chiriac C."/>
            <person name="Salcher M."/>
            <person name="Ghai R."/>
            <person name="Kavagutti S V."/>
        </authorList>
    </citation>
    <scope>NUCLEOTIDE SEQUENCE</scope>
</reference>
<keyword evidence="1" id="KW-0175">Coiled coil</keyword>
<protein>
    <submittedName>
        <fullName evidence="3">Uncharacterized protein</fullName>
    </submittedName>
</protein>
<proteinExistence type="predicted"/>
<accession>A0A6J5NRU3</accession>